<sequence>MTDSIPKPPNIDFPPPVMENPVRTKKSNKKPKNDAKVSIKLSGDVAKSSHKIKKGAHKNTRSNSSVKSSSSVRSLEDMDDGDEDIEEMKDGEAVVDDEIVTDEVLLAKKPKVSNEVNRGEFKDGMQEKDKVSVMFPEVEVNISANNSVGNKNDKNDSLLNKANVVTPDIPIPTHDTNMLNTKQNDCMQPNSVKSSDNVGNHVLLGSLHNQGGMENGIQGLKHAKFKVGESSKSKDVEMQDTTSFKRPMSFSSAVKGPYGNKITTAMCERSNGRANFARVLVEVDATKGIVDSVEMCYRGLGRFMFLNVEYAWKPPICSHCKVFGHDFKDCKNREATVEETLEAMKAKAHSEVGADQDGKNNDGWKAVQGKKANKTGNDGQYMQQESFPNGNGWNYARGGTSFRGRGGYGRGGYNGVRANNDNRSATTYTKPAENVSKSVETAKWNKTNEKVNAKDSSNGKTLPKELLKTSNSFGALVNENVEDVSNDWQNMKTKIDVACDLGLEIPDDERKNWSSELQDYYVVKCKELVKGKRRSQLMDRIKSLEKEIVGSNRGIDAVVNKKTESLVTEEMENNGASRSQAYKRNLRLFGNGSRSIDGLYAKIVETVRFKLLGLNMKQSMDVQNAAKVWNLPLRFGDNCNISMTNPSHNDNG</sequence>
<feature type="compositionally biased region" description="Pro residues" evidence="1">
    <location>
        <begin position="1"/>
        <end position="18"/>
    </location>
</feature>
<feature type="compositionally biased region" description="Basic residues" evidence="1">
    <location>
        <begin position="48"/>
        <end position="60"/>
    </location>
</feature>
<feature type="region of interest" description="Disordered" evidence="1">
    <location>
        <begin position="1"/>
        <end position="83"/>
    </location>
</feature>
<dbReference type="AlphaFoldDB" id="A0A2U1P832"/>
<comment type="caution">
    <text evidence="2">The sequence shown here is derived from an EMBL/GenBank/DDBJ whole genome shotgun (WGS) entry which is preliminary data.</text>
</comment>
<dbReference type="PANTHER" id="PTHR31286:SF180">
    <property type="entry name" value="OS10G0362600 PROTEIN"/>
    <property type="match status" value="1"/>
</dbReference>
<evidence type="ECO:0000256" key="1">
    <source>
        <dbReference type="SAM" id="MobiDB-lite"/>
    </source>
</evidence>
<proteinExistence type="predicted"/>
<evidence type="ECO:0008006" key="4">
    <source>
        <dbReference type="Google" id="ProtNLM"/>
    </source>
</evidence>
<gene>
    <name evidence="2" type="ORF">CTI12_AA183160</name>
</gene>
<feature type="compositionally biased region" description="Low complexity" evidence="1">
    <location>
        <begin position="61"/>
        <end position="73"/>
    </location>
</feature>
<dbReference type="EMBL" id="PKPP01001534">
    <property type="protein sequence ID" value="PWA81919.1"/>
    <property type="molecule type" value="Genomic_DNA"/>
</dbReference>
<protein>
    <recommendedName>
        <fullName evidence="4">Zinc knuckle CX2CX4HX4C</fullName>
    </recommendedName>
</protein>
<name>A0A2U1P832_ARTAN</name>
<evidence type="ECO:0000313" key="3">
    <source>
        <dbReference type="Proteomes" id="UP000245207"/>
    </source>
</evidence>
<reference evidence="2 3" key="1">
    <citation type="journal article" date="2018" name="Mol. Plant">
        <title>The genome of Artemisia annua provides insight into the evolution of Asteraceae family and artemisinin biosynthesis.</title>
        <authorList>
            <person name="Shen Q."/>
            <person name="Zhang L."/>
            <person name="Liao Z."/>
            <person name="Wang S."/>
            <person name="Yan T."/>
            <person name="Shi P."/>
            <person name="Liu M."/>
            <person name="Fu X."/>
            <person name="Pan Q."/>
            <person name="Wang Y."/>
            <person name="Lv Z."/>
            <person name="Lu X."/>
            <person name="Zhang F."/>
            <person name="Jiang W."/>
            <person name="Ma Y."/>
            <person name="Chen M."/>
            <person name="Hao X."/>
            <person name="Li L."/>
            <person name="Tang Y."/>
            <person name="Lv G."/>
            <person name="Zhou Y."/>
            <person name="Sun X."/>
            <person name="Brodelius P.E."/>
            <person name="Rose J.K.C."/>
            <person name="Tang K."/>
        </authorList>
    </citation>
    <scope>NUCLEOTIDE SEQUENCE [LARGE SCALE GENOMIC DNA]</scope>
    <source>
        <strain evidence="3">cv. Huhao1</strain>
        <tissue evidence="2">Leaf</tissue>
    </source>
</reference>
<feature type="region of interest" description="Disordered" evidence="1">
    <location>
        <begin position="413"/>
        <end position="437"/>
    </location>
</feature>
<dbReference type="PANTHER" id="PTHR31286">
    <property type="entry name" value="GLYCINE-RICH CELL WALL STRUCTURAL PROTEIN 1.8-LIKE"/>
    <property type="match status" value="1"/>
</dbReference>
<accession>A0A2U1P832</accession>
<dbReference type="InterPro" id="IPR040256">
    <property type="entry name" value="At4g02000-like"/>
</dbReference>
<dbReference type="Proteomes" id="UP000245207">
    <property type="component" value="Unassembled WGS sequence"/>
</dbReference>
<keyword evidence="3" id="KW-1185">Reference proteome</keyword>
<evidence type="ECO:0000313" key="2">
    <source>
        <dbReference type="EMBL" id="PWA81919.1"/>
    </source>
</evidence>
<organism evidence="2 3">
    <name type="scientific">Artemisia annua</name>
    <name type="common">Sweet wormwood</name>
    <dbReference type="NCBI Taxonomy" id="35608"/>
    <lineage>
        <taxon>Eukaryota</taxon>
        <taxon>Viridiplantae</taxon>
        <taxon>Streptophyta</taxon>
        <taxon>Embryophyta</taxon>
        <taxon>Tracheophyta</taxon>
        <taxon>Spermatophyta</taxon>
        <taxon>Magnoliopsida</taxon>
        <taxon>eudicotyledons</taxon>
        <taxon>Gunneridae</taxon>
        <taxon>Pentapetalae</taxon>
        <taxon>asterids</taxon>
        <taxon>campanulids</taxon>
        <taxon>Asterales</taxon>
        <taxon>Asteraceae</taxon>
        <taxon>Asteroideae</taxon>
        <taxon>Anthemideae</taxon>
        <taxon>Artemisiinae</taxon>
        <taxon>Artemisia</taxon>
    </lineage>
</organism>
<feature type="compositionally biased region" description="Polar residues" evidence="1">
    <location>
        <begin position="419"/>
        <end position="437"/>
    </location>
</feature>